<comment type="caution">
    <text evidence="1">The sequence shown here is derived from an EMBL/GenBank/DDBJ whole genome shotgun (WGS) entry which is preliminary data.</text>
</comment>
<protein>
    <submittedName>
        <fullName evidence="1">Uncharacterized protein</fullName>
    </submittedName>
</protein>
<dbReference type="EMBL" id="RBUT01000086">
    <property type="protein sequence ID" value="RMV48136.1"/>
    <property type="molecule type" value="Genomic_DNA"/>
</dbReference>
<sequence length="94" mass="10201">MLFESSALHHCLRKLLRMNCQNNNVIILNRLEAGTDSEIITGIPGATFGINFSNTMTVSILQLLAKAVKNGSPMCRAPNICIVLINSTLSTKQA</sequence>
<gene>
    <name evidence="1" type="ORF">ALP10_200106</name>
</gene>
<dbReference type="Proteomes" id="UP000279173">
    <property type="component" value="Unassembled WGS sequence"/>
</dbReference>
<organism evidence="1 2">
    <name type="scientific">Pseudomonas syringae pv. helianthi</name>
    <dbReference type="NCBI Taxonomy" id="251654"/>
    <lineage>
        <taxon>Bacteria</taxon>
        <taxon>Pseudomonadati</taxon>
        <taxon>Pseudomonadota</taxon>
        <taxon>Gammaproteobacteria</taxon>
        <taxon>Pseudomonadales</taxon>
        <taxon>Pseudomonadaceae</taxon>
        <taxon>Pseudomonas</taxon>
    </lineage>
</organism>
<evidence type="ECO:0000313" key="1">
    <source>
        <dbReference type="EMBL" id="RMV48136.1"/>
    </source>
</evidence>
<name>A0A3M4RKE5_9PSED</name>
<dbReference type="AlphaFoldDB" id="A0A3M4RKE5"/>
<reference evidence="1 2" key="1">
    <citation type="submission" date="2018-08" db="EMBL/GenBank/DDBJ databases">
        <title>Recombination of ecologically and evolutionarily significant loci maintains genetic cohesion in the Pseudomonas syringae species complex.</title>
        <authorList>
            <person name="Dillon M."/>
            <person name="Thakur S."/>
            <person name="Almeida R.N.D."/>
            <person name="Weir B.S."/>
            <person name="Guttman D.S."/>
        </authorList>
    </citation>
    <scope>NUCLEOTIDE SEQUENCE [LARGE SCALE GENOMIC DNA]</scope>
    <source>
        <strain evidence="1 2">ICMP 3263</strain>
    </source>
</reference>
<accession>A0A3M4RKE5</accession>
<evidence type="ECO:0000313" key="2">
    <source>
        <dbReference type="Proteomes" id="UP000279173"/>
    </source>
</evidence>
<proteinExistence type="predicted"/>